<evidence type="ECO:0000256" key="2">
    <source>
        <dbReference type="ARBA" id="ARBA00022692"/>
    </source>
</evidence>
<sequence length="328" mass="36423">MKVFRQITIIFLPIILSRHFATISSTESSSVKNSQIQIFDTVGAVNSEWNENLKLPVPGTRKHHGNGGIDSNMASPDTYQTVLKSIQARTVRKRRTLQEYPRIKREIVKQNTTTSSITAVSTPPFKVIRLVLLLPESNDYEFNRSIVAVAVEKALESLNASGKTTGFRIDLDYGDSKCSEIIGPIRAFEFFWQKLVDAFLGPVCDYSAAPVARYSAYWQVPVITAGALSHDFGVHKKTQYASLTRVGASHTGVATLLIKSIQRQGWKRFINVYNGSVDIFGIQRLCYLASSAFSHAASRSGLEAQPEFWDEPEKLLKTKVGTENAGES</sequence>
<feature type="domain" description="Receptor ligand binding region" evidence="6">
    <location>
        <begin position="148"/>
        <end position="276"/>
    </location>
</feature>
<accession>A0AAV3Y5T4</accession>
<proteinExistence type="predicted"/>
<keyword evidence="5" id="KW-0732">Signal</keyword>
<keyword evidence="8" id="KW-1185">Reference proteome</keyword>
<keyword evidence="3" id="KW-1133">Transmembrane helix</keyword>
<evidence type="ECO:0000259" key="6">
    <source>
        <dbReference type="Pfam" id="PF01094"/>
    </source>
</evidence>
<evidence type="ECO:0000256" key="5">
    <source>
        <dbReference type="SAM" id="SignalP"/>
    </source>
</evidence>
<keyword evidence="4" id="KW-0472">Membrane</keyword>
<dbReference type="InterPro" id="IPR028082">
    <property type="entry name" value="Peripla_BP_I"/>
</dbReference>
<protein>
    <submittedName>
        <fullName evidence="7">Atrial natriuretic peptide clearance receptor</fullName>
    </submittedName>
</protein>
<comment type="caution">
    <text evidence="7">The sequence shown here is derived from an EMBL/GenBank/DDBJ whole genome shotgun (WGS) entry which is preliminary data.</text>
</comment>
<dbReference type="EMBL" id="BLXT01000546">
    <property type="protein sequence ID" value="GFN78151.1"/>
    <property type="molecule type" value="Genomic_DNA"/>
</dbReference>
<feature type="chain" id="PRO_5043674431" evidence="5">
    <location>
        <begin position="26"/>
        <end position="328"/>
    </location>
</feature>
<organism evidence="7 8">
    <name type="scientific">Plakobranchus ocellatus</name>
    <dbReference type="NCBI Taxonomy" id="259542"/>
    <lineage>
        <taxon>Eukaryota</taxon>
        <taxon>Metazoa</taxon>
        <taxon>Spiralia</taxon>
        <taxon>Lophotrochozoa</taxon>
        <taxon>Mollusca</taxon>
        <taxon>Gastropoda</taxon>
        <taxon>Heterobranchia</taxon>
        <taxon>Euthyneura</taxon>
        <taxon>Panpulmonata</taxon>
        <taxon>Sacoglossa</taxon>
        <taxon>Placobranchoidea</taxon>
        <taxon>Plakobranchidae</taxon>
        <taxon>Plakobranchus</taxon>
    </lineage>
</organism>
<keyword evidence="2" id="KW-0812">Transmembrane</keyword>
<evidence type="ECO:0000256" key="1">
    <source>
        <dbReference type="ARBA" id="ARBA00004370"/>
    </source>
</evidence>
<name>A0AAV3Y5T4_9GAST</name>
<comment type="subcellular location">
    <subcellularLocation>
        <location evidence="1">Membrane</location>
    </subcellularLocation>
</comment>
<dbReference type="InterPro" id="IPR052612">
    <property type="entry name" value="ANP_Clearance_Receptor"/>
</dbReference>
<dbReference type="AlphaFoldDB" id="A0AAV3Y5T4"/>
<evidence type="ECO:0000313" key="8">
    <source>
        <dbReference type="Proteomes" id="UP000735302"/>
    </source>
</evidence>
<dbReference type="Pfam" id="PF01094">
    <property type="entry name" value="ANF_receptor"/>
    <property type="match status" value="1"/>
</dbReference>
<evidence type="ECO:0000256" key="3">
    <source>
        <dbReference type="ARBA" id="ARBA00022989"/>
    </source>
</evidence>
<dbReference type="Proteomes" id="UP000735302">
    <property type="component" value="Unassembled WGS sequence"/>
</dbReference>
<dbReference type="InterPro" id="IPR001828">
    <property type="entry name" value="ANF_lig-bd_rcpt"/>
</dbReference>
<evidence type="ECO:0000313" key="7">
    <source>
        <dbReference type="EMBL" id="GFN78151.1"/>
    </source>
</evidence>
<feature type="signal peptide" evidence="5">
    <location>
        <begin position="1"/>
        <end position="25"/>
    </location>
</feature>
<dbReference type="PANTHER" id="PTHR44755">
    <property type="entry name" value="NATRIURETIC PEPTIDE RECEPTOR 3-RELATED"/>
    <property type="match status" value="1"/>
</dbReference>
<gene>
    <name evidence="7" type="ORF">PoB_000465700</name>
</gene>
<evidence type="ECO:0000256" key="4">
    <source>
        <dbReference type="ARBA" id="ARBA00023136"/>
    </source>
</evidence>
<dbReference type="Gene3D" id="3.40.50.2300">
    <property type="match status" value="1"/>
</dbReference>
<dbReference type="GO" id="GO:0038023">
    <property type="term" value="F:signaling receptor activity"/>
    <property type="evidence" value="ECO:0007669"/>
    <property type="project" value="TreeGrafter"/>
</dbReference>
<reference evidence="7 8" key="1">
    <citation type="journal article" date="2021" name="Elife">
        <title>Chloroplast acquisition without the gene transfer in kleptoplastic sea slugs, Plakobranchus ocellatus.</title>
        <authorList>
            <person name="Maeda T."/>
            <person name="Takahashi S."/>
            <person name="Yoshida T."/>
            <person name="Shimamura S."/>
            <person name="Takaki Y."/>
            <person name="Nagai Y."/>
            <person name="Toyoda A."/>
            <person name="Suzuki Y."/>
            <person name="Arimoto A."/>
            <person name="Ishii H."/>
            <person name="Satoh N."/>
            <person name="Nishiyama T."/>
            <person name="Hasebe M."/>
            <person name="Maruyama T."/>
            <person name="Minagawa J."/>
            <person name="Obokata J."/>
            <person name="Shigenobu S."/>
        </authorList>
    </citation>
    <scope>NUCLEOTIDE SEQUENCE [LARGE SCALE GENOMIC DNA]</scope>
</reference>
<dbReference type="GO" id="GO:0007165">
    <property type="term" value="P:signal transduction"/>
    <property type="evidence" value="ECO:0007669"/>
    <property type="project" value="TreeGrafter"/>
</dbReference>
<dbReference type="SUPFAM" id="SSF53822">
    <property type="entry name" value="Periplasmic binding protein-like I"/>
    <property type="match status" value="1"/>
</dbReference>
<dbReference type="GO" id="GO:0016020">
    <property type="term" value="C:membrane"/>
    <property type="evidence" value="ECO:0007669"/>
    <property type="project" value="UniProtKB-SubCell"/>
</dbReference>
<keyword evidence="7" id="KW-0675">Receptor</keyword>
<dbReference type="GO" id="GO:0017046">
    <property type="term" value="F:peptide hormone binding"/>
    <property type="evidence" value="ECO:0007669"/>
    <property type="project" value="TreeGrafter"/>
</dbReference>
<dbReference type="PANTHER" id="PTHR44755:SF11">
    <property type="entry name" value="ATRIAL NATRIURETIC PEPTIDE RECEPTOR 3 ISOFORM X1"/>
    <property type="match status" value="1"/>
</dbReference>